<feature type="chain" id="PRO_5017804309" evidence="2">
    <location>
        <begin position="19"/>
        <end position="531"/>
    </location>
</feature>
<gene>
    <name evidence="5" type="ORF">DFQ09_101560</name>
</gene>
<dbReference type="InterPro" id="IPR043744">
    <property type="entry name" value="DUF5689"/>
</dbReference>
<evidence type="ECO:0000259" key="3">
    <source>
        <dbReference type="Pfam" id="PF18942"/>
    </source>
</evidence>
<evidence type="ECO:0000256" key="1">
    <source>
        <dbReference type="ARBA" id="ARBA00022729"/>
    </source>
</evidence>
<protein>
    <submittedName>
        <fullName evidence="5">Putative secreted protein (Por secretion system target)</fullName>
    </submittedName>
</protein>
<dbReference type="Proteomes" id="UP000256919">
    <property type="component" value="Unassembled WGS sequence"/>
</dbReference>
<dbReference type="RefSeq" id="WP_115808054.1">
    <property type="nucleotide sequence ID" value="NZ_QREI01000001.1"/>
</dbReference>
<dbReference type="NCBIfam" id="TIGR04183">
    <property type="entry name" value="Por_Secre_tail"/>
    <property type="match status" value="1"/>
</dbReference>
<evidence type="ECO:0000259" key="4">
    <source>
        <dbReference type="Pfam" id="PF18962"/>
    </source>
</evidence>
<dbReference type="Pfam" id="PF18962">
    <property type="entry name" value="Por_Secre_tail"/>
    <property type="match status" value="1"/>
</dbReference>
<feature type="signal peptide" evidence="2">
    <location>
        <begin position="1"/>
        <end position="18"/>
    </location>
</feature>
<evidence type="ECO:0000313" key="6">
    <source>
        <dbReference type="Proteomes" id="UP000256919"/>
    </source>
</evidence>
<evidence type="ECO:0000256" key="2">
    <source>
        <dbReference type="SAM" id="SignalP"/>
    </source>
</evidence>
<keyword evidence="1 2" id="KW-0732">Signal</keyword>
<dbReference type="Gene3D" id="2.60.40.10">
    <property type="entry name" value="Immunoglobulins"/>
    <property type="match status" value="1"/>
</dbReference>
<accession>A0A3D9N6E5</accession>
<dbReference type="OrthoDB" id="1056765at2"/>
<dbReference type="InterPro" id="IPR026444">
    <property type="entry name" value="Secre_tail"/>
</dbReference>
<keyword evidence="6" id="KW-1185">Reference proteome</keyword>
<dbReference type="EMBL" id="QREI01000001">
    <property type="protein sequence ID" value="REE27723.1"/>
    <property type="molecule type" value="Genomic_DNA"/>
</dbReference>
<reference evidence="5 6" key="1">
    <citation type="submission" date="2018-07" db="EMBL/GenBank/DDBJ databases">
        <title>Genomic Encyclopedia of Type Strains, Phase III (KMG-III): the genomes of soil and plant-associated and newly described type strains.</title>
        <authorList>
            <person name="Whitman W."/>
        </authorList>
    </citation>
    <scope>NUCLEOTIDE SEQUENCE [LARGE SCALE GENOMIC DNA]</scope>
    <source>
        <strain evidence="5 6">CECT 7948</strain>
    </source>
</reference>
<sequence length="531" mass="55351">MKKIYFLLFTLISTFSFAQGTETFDGFSVEGNSYVDGTFTGQDGSTWTYTQCRADYEITGQSIMIGRNRSPQAEFSSGLISGGVGTISFNYMQAFGTAVNLNVLVNDVVVGNVTSNAEQDVIKASGTITVNTPGDVVIKFINAENGAGQVAVDDVVWTAFAGTAPPSISITSPSDNTAFAPGMTSVDVEFITANLAGGESVTLTVNGTPNVNATSPFAVATTNGQTYTVTADLIDGGGTTLDTDMITFSVSSINQVANITELRAGTLGGTYELTGEAIISYIVTENTRNQKYIQDGGAGILIDDTAGMLATALNIGDGITGLKGQLTEFSGTLQFIPTQDIAGTSSTGNTLTPIVLSASDLINSGDTYQSRLITLNSVTFADAGVFADNTSYDVADGADVTVCRVSFGDEDLIGTAIPTTAASITGLGAQFNSDNQIMPRYASDIAAPLSVTNFNANTFSLYPNPTNTGSVSISSTSNEAINVQVFDILGKQVKNQTLTNNTLNVANLKSGVYIVKITQNNASTTKKLVIK</sequence>
<dbReference type="Pfam" id="PF18942">
    <property type="entry name" value="DUF5689"/>
    <property type="match status" value="1"/>
</dbReference>
<dbReference type="AlphaFoldDB" id="A0A3D9N6E5"/>
<organism evidence="5 6">
    <name type="scientific">Winogradskyella pacifica</name>
    <dbReference type="NCBI Taxonomy" id="664642"/>
    <lineage>
        <taxon>Bacteria</taxon>
        <taxon>Pseudomonadati</taxon>
        <taxon>Bacteroidota</taxon>
        <taxon>Flavobacteriia</taxon>
        <taxon>Flavobacteriales</taxon>
        <taxon>Flavobacteriaceae</taxon>
        <taxon>Winogradskyella</taxon>
    </lineage>
</organism>
<evidence type="ECO:0000313" key="5">
    <source>
        <dbReference type="EMBL" id="REE27723.1"/>
    </source>
</evidence>
<comment type="caution">
    <text evidence="5">The sequence shown here is derived from an EMBL/GenBank/DDBJ whole genome shotgun (WGS) entry which is preliminary data.</text>
</comment>
<feature type="domain" description="Secretion system C-terminal sorting" evidence="4">
    <location>
        <begin position="461"/>
        <end position="530"/>
    </location>
</feature>
<dbReference type="InterPro" id="IPR013783">
    <property type="entry name" value="Ig-like_fold"/>
</dbReference>
<proteinExistence type="predicted"/>
<feature type="domain" description="DUF5689" evidence="3">
    <location>
        <begin position="278"/>
        <end position="445"/>
    </location>
</feature>
<name>A0A3D9N6E5_9FLAO</name>